<gene>
    <name evidence="1" type="ORF">TPHV1_210079</name>
</gene>
<dbReference type="EMBL" id="CDNC01000014">
    <property type="protein sequence ID" value="CEM61846.1"/>
    <property type="molecule type" value="Genomic_DNA"/>
</dbReference>
<proteinExistence type="predicted"/>
<sequence length="50" mass="5700">MLFLFTVAASLKTPIYVGVVVFKHRLNPYKYQGIQNPQTVISAWISICRS</sequence>
<keyword evidence="2" id="KW-1185">Reference proteome</keyword>
<accession>A0A0B7GYV3</accession>
<evidence type="ECO:0000313" key="1">
    <source>
        <dbReference type="EMBL" id="CEM61846.1"/>
    </source>
</evidence>
<dbReference type="AlphaFoldDB" id="A0A0B7GYV3"/>
<name>A0A0B7GYV3_TREPH</name>
<reference evidence="2" key="1">
    <citation type="submission" date="2015-01" db="EMBL/GenBank/DDBJ databases">
        <authorList>
            <person name="Manzoor Shahid"/>
            <person name="Zubair Saima"/>
        </authorList>
    </citation>
    <scope>NUCLEOTIDE SEQUENCE [LARGE SCALE GENOMIC DNA]</scope>
    <source>
        <strain evidence="2">V1</strain>
    </source>
</reference>
<protein>
    <submittedName>
        <fullName evidence="1">Uncharacterized protein</fullName>
    </submittedName>
</protein>
<evidence type="ECO:0000313" key="2">
    <source>
        <dbReference type="Proteomes" id="UP000042527"/>
    </source>
</evidence>
<dbReference type="Proteomes" id="UP000042527">
    <property type="component" value="Unassembled WGS sequence"/>
</dbReference>
<organism evidence="1 2">
    <name type="scientific">Treponema phagedenis</name>
    <dbReference type="NCBI Taxonomy" id="162"/>
    <lineage>
        <taxon>Bacteria</taxon>
        <taxon>Pseudomonadati</taxon>
        <taxon>Spirochaetota</taxon>
        <taxon>Spirochaetia</taxon>
        <taxon>Spirochaetales</taxon>
        <taxon>Treponemataceae</taxon>
        <taxon>Treponema</taxon>
    </lineage>
</organism>